<evidence type="ECO:0000256" key="1">
    <source>
        <dbReference type="SAM" id="MobiDB-lite"/>
    </source>
</evidence>
<gene>
    <name evidence="2" type="ORF">K227x_13790</name>
</gene>
<dbReference type="Gene3D" id="1.20.1600.10">
    <property type="entry name" value="Outer membrane efflux proteins (OEP)"/>
    <property type="match status" value="2"/>
</dbReference>
<dbReference type="InterPro" id="IPR010131">
    <property type="entry name" value="MdtP/NodT-like"/>
</dbReference>
<dbReference type="PANTHER" id="PTHR30203:SF33">
    <property type="entry name" value="BLR4455 PROTEIN"/>
    <property type="match status" value="1"/>
</dbReference>
<dbReference type="SUPFAM" id="SSF56954">
    <property type="entry name" value="Outer membrane efflux proteins (OEP)"/>
    <property type="match status" value="2"/>
</dbReference>
<feature type="compositionally biased region" description="Polar residues" evidence="1">
    <location>
        <begin position="195"/>
        <end position="205"/>
    </location>
</feature>
<feature type="region of interest" description="Disordered" evidence="1">
    <location>
        <begin position="182"/>
        <end position="205"/>
    </location>
</feature>
<proteinExistence type="predicted"/>
<evidence type="ECO:0008006" key="4">
    <source>
        <dbReference type="Google" id="ProtNLM"/>
    </source>
</evidence>
<evidence type="ECO:0000313" key="2">
    <source>
        <dbReference type="EMBL" id="QDT03000.1"/>
    </source>
</evidence>
<dbReference type="PROSITE" id="PS51257">
    <property type="entry name" value="PROKAR_LIPOPROTEIN"/>
    <property type="match status" value="1"/>
</dbReference>
<dbReference type="KEGG" id="rlc:K227x_13790"/>
<reference evidence="2 3" key="1">
    <citation type="submission" date="2019-02" db="EMBL/GenBank/DDBJ databases">
        <title>Deep-cultivation of Planctomycetes and their phenomic and genomic characterization uncovers novel biology.</title>
        <authorList>
            <person name="Wiegand S."/>
            <person name="Jogler M."/>
            <person name="Boedeker C."/>
            <person name="Pinto D."/>
            <person name="Vollmers J."/>
            <person name="Rivas-Marin E."/>
            <person name="Kohn T."/>
            <person name="Peeters S.H."/>
            <person name="Heuer A."/>
            <person name="Rast P."/>
            <person name="Oberbeckmann S."/>
            <person name="Bunk B."/>
            <person name="Jeske O."/>
            <person name="Meyerdierks A."/>
            <person name="Storesund J.E."/>
            <person name="Kallscheuer N."/>
            <person name="Luecker S."/>
            <person name="Lage O.M."/>
            <person name="Pohl T."/>
            <person name="Merkel B.J."/>
            <person name="Hornburger P."/>
            <person name="Mueller R.-W."/>
            <person name="Bruemmer F."/>
            <person name="Labrenz M."/>
            <person name="Spormann A.M."/>
            <person name="Op den Camp H."/>
            <person name="Overmann J."/>
            <person name="Amann R."/>
            <person name="Jetten M.S.M."/>
            <person name="Mascher T."/>
            <person name="Medema M.H."/>
            <person name="Devos D.P."/>
            <person name="Kaster A.-K."/>
            <person name="Ovreas L."/>
            <person name="Rohde M."/>
            <person name="Galperin M.Y."/>
            <person name="Jogler C."/>
        </authorList>
    </citation>
    <scope>NUCLEOTIDE SEQUENCE [LARGE SCALE GENOMIC DNA]</scope>
    <source>
        <strain evidence="2 3">K22_7</strain>
    </source>
</reference>
<feature type="region of interest" description="Disordered" evidence="1">
    <location>
        <begin position="956"/>
        <end position="980"/>
    </location>
</feature>
<dbReference type="Proteomes" id="UP000318538">
    <property type="component" value="Chromosome"/>
</dbReference>
<sequence length="980" mass="109015">MTLFRTRIARSAIRTIGLVTLLLPALAGCHRQFYRQQADNEAHLLIAEKSSHVARPPNEAVRIEVDRRSRMFNPFDLDFQPMPLDDPASYRYMQCVDGRRGYPMWEAAGLTNTTESPDWWQFLPLDDDGVLVLNLENAVQIALLHSPDYQQQVEQLYLSALQVSAERFQFDTQFFGGAQTSLTADGPGRRGAGGNSSTQFEIGPNSNGRRDLALQRKFATGGELIAGVANSIVWELSGPNSQSATTVLDFTLLQPLLRNAGRDKVLEDLTFAERALLANVRAFERYRRSFYLNITVGRSTESTLRGGGFSASGLGNNIASVGAGSLGNAGGYLGLLQTQLQIRNLEENIARQTEFLLVLEDSLIELKTTIPDSRDSIARQTLQVAQARSSLLRSQSQLVNQQANYQRTVDSFLRTLGLPPYICAKLNDPILEQFELIDRTLLTRREELSILRSQVGILNVAILGKQEFNIEADTELPVSSIQWSDDLAEMLEQLREELEPLAEFNRTLIGEDLIAVAKDVETFNESLALRQKQNKELLKVYRTEQQSICGLLNVSEVDESIFDIEELVTLGPLLKTQQDTLSKRFHSYTAKIDKLQTTLQDILDNDGGDRTPLELNQILRDDLILASQNLLSDLGDDVLALQLIQARARTEKVVLPTVDIAPENAFEIARRNRRDLANARASLVDTWRAIEVSADDLESTLDVVFSGDVQNTGNNPLDLRSNTGRLRVGLQWDAPITRLLERNAYRTSLIRYEQAKRDYYGLEDSIWQVLRAEVRQLQANRLTFELGRQSVRIAAAQIELNTDIRAINEADGRPAGPTAARDAISALTDLLDAQNGLLNIFVNYEVVRRGLDFDLGTMEITPEGLWIEPGELSPEYLLSLPGVTAGGMIDGQCNTCCLPYDRLPPEPTFKNFLQTSALSPVDSEGNVDLEQVFEADEAVLMNVDPLDDNPMPTLEGDPSTFPNSQPVTIDAIPSGLPLTQ</sequence>
<organism evidence="2 3">
    <name type="scientific">Rubripirellula lacrimiformis</name>
    <dbReference type="NCBI Taxonomy" id="1930273"/>
    <lineage>
        <taxon>Bacteria</taxon>
        <taxon>Pseudomonadati</taxon>
        <taxon>Planctomycetota</taxon>
        <taxon>Planctomycetia</taxon>
        <taxon>Pirellulales</taxon>
        <taxon>Pirellulaceae</taxon>
        <taxon>Rubripirellula</taxon>
    </lineage>
</organism>
<protein>
    <recommendedName>
        <fullName evidence="4">Outer membrane efflux protein</fullName>
    </recommendedName>
</protein>
<dbReference type="EMBL" id="CP036525">
    <property type="protein sequence ID" value="QDT03000.1"/>
    <property type="molecule type" value="Genomic_DNA"/>
</dbReference>
<dbReference type="PANTHER" id="PTHR30203">
    <property type="entry name" value="OUTER MEMBRANE CATION EFFLUX PROTEIN"/>
    <property type="match status" value="1"/>
</dbReference>
<name>A0A517N7B9_9BACT</name>
<accession>A0A517N7B9</accession>
<evidence type="ECO:0000313" key="3">
    <source>
        <dbReference type="Proteomes" id="UP000318538"/>
    </source>
</evidence>
<dbReference type="AlphaFoldDB" id="A0A517N7B9"/>
<keyword evidence="3" id="KW-1185">Reference proteome</keyword>